<dbReference type="AlphaFoldDB" id="A0AA86YPL4"/>
<reference evidence="2" key="1">
    <citation type="submission" date="2008-04" db="EMBL/GenBank/DDBJ databases">
        <title>Draft genome sequence of Providencia stuartii (ATCC 25827).</title>
        <authorList>
            <person name="Sudarsanam P."/>
            <person name="Ley R."/>
            <person name="Guruge J."/>
            <person name="Turnbaugh P.J."/>
            <person name="Mahowald M."/>
            <person name="Liep D."/>
            <person name="Gordon J."/>
        </authorList>
    </citation>
    <scope>NUCLEOTIDE SEQUENCE [LARGE SCALE GENOMIC DNA]</scope>
    <source>
        <strain evidence="2">ATCC 25827</strain>
    </source>
</reference>
<gene>
    <name evidence="1" type="ORF">PROSTU_00184</name>
</gene>
<evidence type="ECO:0000313" key="1">
    <source>
        <dbReference type="EMBL" id="EDU61648.1"/>
    </source>
</evidence>
<reference evidence="2" key="2">
    <citation type="submission" date="2008-04" db="EMBL/GenBank/DDBJ databases">
        <title>Draft genome sequence of Providencia stuartii(ATCC 25827).</title>
        <authorList>
            <person name="Sudarsanam P."/>
            <person name="Ley R."/>
            <person name="Guruge J."/>
            <person name="Turnbaugh P.J."/>
            <person name="Mahowald M."/>
            <person name="Liep D."/>
            <person name="Gordon J."/>
        </authorList>
    </citation>
    <scope>NUCLEOTIDE SEQUENCE [LARGE SCALE GENOMIC DNA]</scope>
    <source>
        <strain evidence="2">ATCC 25827</strain>
    </source>
</reference>
<organism evidence="1 2">
    <name type="scientific">Providencia stuartii ATCC 25827</name>
    <dbReference type="NCBI Taxonomy" id="471874"/>
    <lineage>
        <taxon>Bacteria</taxon>
        <taxon>Pseudomonadati</taxon>
        <taxon>Pseudomonadota</taxon>
        <taxon>Gammaproteobacteria</taxon>
        <taxon>Enterobacterales</taxon>
        <taxon>Morganellaceae</taxon>
        <taxon>Providencia</taxon>
    </lineage>
</organism>
<accession>A0AA86YPL4</accession>
<dbReference type="Proteomes" id="UP000004506">
    <property type="component" value="Unassembled WGS sequence"/>
</dbReference>
<sequence length="55" mass="6700">MGNVMKLTSKNKKIIQSSERQAFFYLENEYQPVLAHYKIKRIIFFNLLKRNCLQY</sequence>
<dbReference type="EMBL" id="ABJD02000046">
    <property type="protein sequence ID" value="EDU61648.1"/>
    <property type="molecule type" value="Genomic_DNA"/>
</dbReference>
<protein>
    <submittedName>
        <fullName evidence="1">Uncharacterized protein</fullName>
    </submittedName>
</protein>
<comment type="caution">
    <text evidence="1">The sequence shown here is derived from an EMBL/GenBank/DDBJ whole genome shotgun (WGS) entry which is preliminary data.</text>
</comment>
<proteinExistence type="predicted"/>
<evidence type="ECO:0000313" key="2">
    <source>
        <dbReference type="Proteomes" id="UP000004506"/>
    </source>
</evidence>
<reference evidence="1 2" key="3">
    <citation type="submission" date="2008-05" db="EMBL/GenBank/DDBJ databases">
        <authorList>
            <person name="Fulton L."/>
            <person name="Clifton S."/>
            <person name="Fulton B."/>
            <person name="Xu J."/>
            <person name="Minx P."/>
            <person name="Pepin K.H."/>
            <person name="Johnson M."/>
            <person name="Thiruvilangam P."/>
            <person name="Bhonagiri V."/>
            <person name="Nash W.E."/>
            <person name="Mardis E.R."/>
            <person name="Wilson R.K."/>
        </authorList>
    </citation>
    <scope>NUCLEOTIDE SEQUENCE [LARGE SCALE GENOMIC DNA]</scope>
    <source>
        <strain evidence="1 2">ATCC 25827</strain>
    </source>
</reference>
<name>A0AA86YPL4_PROST</name>